<dbReference type="GO" id="GO:0009414">
    <property type="term" value="P:response to water deprivation"/>
    <property type="evidence" value="ECO:0000318"/>
    <property type="project" value="GO_Central"/>
</dbReference>
<gene>
    <name evidence="4" type="ORF">EUGRSUZ_F02429</name>
</gene>
<accession>A0A059BS89</accession>
<dbReference type="PROSITE" id="PS51897">
    <property type="entry name" value="ANNEXIN_2"/>
    <property type="match status" value="3"/>
</dbReference>
<dbReference type="InterPro" id="IPR018252">
    <property type="entry name" value="Annexin_repeat_CS"/>
</dbReference>
<dbReference type="GO" id="GO:0005737">
    <property type="term" value="C:cytoplasm"/>
    <property type="evidence" value="ECO:0000318"/>
    <property type="project" value="GO_Central"/>
</dbReference>
<dbReference type="GO" id="GO:0009409">
    <property type="term" value="P:response to cold"/>
    <property type="evidence" value="ECO:0000318"/>
    <property type="project" value="GO_Central"/>
</dbReference>
<dbReference type="OMA" id="YCETLIT"/>
<dbReference type="PANTHER" id="PTHR10502:SF104">
    <property type="entry name" value="ANNEXIN D1"/>
    <property type="match status" value="1"/>
</dbReference>
<dbReference type="SUPFAM" id="SSF47874">
    <property type="entry name" value="Annexin"/>
    <property type="match status" value="1"/>
</dbReference>
<evidence type="ECO:0000256" key="3">
    <source>
        <dbReference type="RuleBase" id="RU003540"/>
    </source>
</evidence>
<comment type="similarity">
    <text evidence="3">Belongs to the annexin family.</text>
</comment>
<dbReference type="FunFam" id="1.10.220.10:FF:000009">
    <property type="entry name" value="Annexin"/>
    <property type="match status" value="1"/>
</dbReference>
<dbReference type="GO" id="GO:0005509">
    <property type="term" value="F:calcium ion binding"/>
    <property type="evidence" value="ECO:0007669"/>
    <property type="project" value="InterPro"/>
</dbReference>
<dbReference type="InterPro" id="IPR001464">
    <property type="entry name" value="Annexin"/>
</dbReference>
<dbReference type="Gramene" id="KCW68826">
    <property type="protein sequence ID" value="KCW68826"/>
    <property type="gene ID" value="EUGRSUZ_F02429"/>
</dbReference>
<protein>
    <recommendedName>
        <fullName evidence="3">Annexin</fullName>
    </recommendedName>
</protein>
<keyword evidence="3" id="KW-0106">Calcium</keyword>
<dbReference type="GO" id="GO:0009408">
    <property type="term" value="P:response to heat"/>
    <property type="evidence" value="ECO:0000318"/>
    <property type="project" value="GO_Central"/>
</dbReference>
<dbReference type="PROSITE" id="PS00223">
    <property type="entry name" value="ANNEXIN_1"/>
    <property type="match status" value="1"/>
</dbReference>
<dbReference type="Pfam" id="PF00191">
    <property type="entry name" value="Annexin"/>
    <property type="match status" value="3"/>
</dbReference>
<keyword evidence="1 3" id="KW-0677">Repeat</keyword>
<dbReference type="FunCoup" id="A0A059BS89">
    <property type="interactions" value="449"/>
</dbReference>
<sequence>MIIMYDLEGWGTNEKLIISILGHRNAVQRKLIRQTYAETYGEDLLKALDRELTNDFERLVVLWSLDPAERDAYLANEATKRWDFKQPDKKSLEEDVAHHTTGDFRKLLVPLVSSYRYDGDEVNMTLAKAEAKILHEKISEKAYGHEDLIRILATRSKAQVNATLNHYKNEFGNDINKDLKTDPKDEFLTILRATVKCLTRPEKYFEKLLRLAINKRGTDEGALTRVVATRAEVDMKFIGEEYQRRNSIPLNRAIVKDTTGDYEKMLLALIGHVEA</sequence>
<dbReference type="InterPro" id="IPR018502">
    <property type="entry name" value="Annexin_repeat"/>
</dbReference>
<proteinExistence type="inferred from homology"/>
<dbReference type="STRING" id="71139.A0A059BS89"/>
<dbReference type="EMBL" id="KK198758">
    <property type="protein sequence ID" value="KCW68826.1"/>
    <property type="molecule type" value="Genomic_DNA"/>
</dbReference>
<dbReference type="GO" id="GO:0001786">
    <property type="term" value="F:phosphatidylserine binding"/>
    <property type="evidence" value="ECO:0000318"/>
    <property type="project" value="GO_Central"/>
</dbReference>
<dbReference type="PRINTS" id="PR00196">
    <property type="entry name" value="ANNEXIN"/>
</dbReference>
<dbReference type="InterPro" id="IPR037104">
    <property type="entry name" value="Annexin_sf"/>
</dbReference>
<reference evidence="4" key="1">
    <citation type="submission" date="2013-07" db="EMBL/GenBank/DDBJ databases">
        <title>The genome of Eucalyptus grandis.</title>
        <authorList>
            <person name="Schmutz J."/>
            <person name="Hayes R."/>
            <person name="Myburg A."/>
            <person name="Tuskan G."/>
            <person name="Grattapaglia D."/>
            <person name="Rokhsar D.S."/>
        </authorList>
    </citation>
    <scope>NUCLEOTIDE SEQUENCE</scope>
    <source>
        <tissue evidence="4">Leaf extractions</tissue>
    </source>
</reference>
<dbReference type="InParanoid" id="A0A059BS89"/>
<evidence type="ECO:0000313" key="4">
    <source>
        <dbReference type="EMBL" id="KCW68826.1"/>
    </source>
</evidence>
<evidence type="ECO:0000256" key="2">
    <source>
        <dbReference type="ARBA" id="ARBA00023216"/>
    </source>
</evidence>
<name>A0A059BS89_EUCGR</name>
<organism evidence="4">
    <name type="scientific">Eucalyptus grandis</name>
    <name type="common">Flooded gum</name>
    <dbReference type="NCBI Taxonomy" id="71139"/>
    <lineage>
        <taxon>Eukaryota</taxon>
        <taxon>Viridiplantae</taxon>
        <taxon>Streptophyta</taxon>
        <taxon>Embryophyta</taxon>
        <taxon>Tracheophyta</taxon>
        <taxon>Spermatophyta</taxon>
        <taxon>Magnoliopsida</taxon>
        <taxon>eudicotyledons</taxon>
        <taxon>Gunneridae</taxon>
        <taxon>Pentapetalae</taxon>
        <taxon>rosids</taxon>
        <taxon>malvids</taxon>
        <taxon>Myrtales</taxon>
        <taxon>Myrtaceae</taxon>
        <taxon>Myrtoideae</taxon>
        <taxon>Eucalypteae</taxon>
        <taxon>Eucalyptus</taxon>
    </lineage>
</organism>
<dbReference type="PANTHER" id="PTHR10502">
    <property type="entry name" value="ANNEXIN"/>
    <property type="match status" value="1"/>
</dbReference>
<dbReference type="GO" id="GO:0005544">
    <property type="term" value="F:calcium-dependent phospholipid binding"/>
    <property type="evidence" value="ECO:0000318"/>
    <property type="project" value="GO_Central"/>
</dbReference>
<comment type="domain">
    <text evidence="3">A pair of annexin repeats may form one binding site for calcium and phospholipid.</text>
</comment>
<dbReference type="Gene3D" id="1.10.220.10">
    <property type="entry name" value="Annexin"/>
    <property type="match status" value="3"/>
</dbReference>
<keyword evidence="3" id="KW-0111">Calcium/phospholipid-binding</keyword>
<keyword evidence="2 3" id="KW-0041">Annexin</keyword>
<dbReference type="SMART" id="SM00335">
    <property type="entry name" value="ANX"/>
    <property type="match status" value="3"/>
</dbReference>
<dbReference type="FunFam" id="1.10.220.10:FF:000001">
    <property type="entry name" value="Annexin"/>
    <property type="match status" value="1"/>
</dbReference>
<dbReference type="AlphaFoldDB" id="A0A059BS89"/>
<dbReference type="GO" id="GO:0009651">
    <property type="term" value="P:response to salt stress"/>
    <property type="evidence" value="ECO:0000318"/>
    <property type="project" value="GO_Central"/>
</dbReference>
<dbReference type="GO" id="GO:0005886">
    <property type="term" value="C:plasma membrane"/>
    <property type="evidence" value="ECO:0000318"/>
    <property type="project" value="GO_Central"/>
</dbReference>
<evidence type="ECO:0000256" key="1">
    <source>
        <dbReference type="ARBA" id="ARBA00022737"/>
    </source>
</evidence>